<dbReference type="CDD" id="cd04301">
    <property type="entry name" value="NAT_SF"/>
    <property type="match status" value="1"/>
</dbReference>
<dbReference type="PROSITE" id="PS51186">
    <property type="entry name" value="GNAT"/>
    <property type="match status" value="1"/>
</dbReference>
<gene>
    <name evidence="2" type="ORF">SAMN05216219_0051</name>
</gene>
<dbReference type="InterPro" id="IPR051531">
    <property type="entry name" value="N-acetyltransferase"/>
</dbReference>
<sequence length="171" mass="18731">MTVSSDDLVLVPIGAAGLRALAAGDLTAASRITGFDLPEEYRSASWLWQLRHEQLQSTPSDEPWVAWIVARADDRRVVGRSGFHSGPDADGMVELSYTVLPEFRRQGYATAVLRALVRYAEDHPGVRILRATISPDNAASLATLAAFPFRHVGEQMDEIDGLELIYELPVG</sequence>
<keyword evidence="3" id="KW-1185">Reference proteome</keyword>
<keyword evidence="2" id="KW-0808">Transferase</keyword>
<dbReference type="AlphaFoldDB" id="A0A1I4Y9D1"/>
<organism evidence="2 3">
    <name type="scientific">Mycetocola miduiensis</name>
    <dbReference type="NCBI Taxonomy" id="995034"/>
    <lineage>
        <taxon>Bacteria</taxon>
        <taxon>Bacillati</taxon>
        <taxon>Actinomycetota</taxon>
        <taxon>Actinomycetes</taxon>
        <taxon>Micrococcales</taxon>
        <taxon>Microbacteriaceae</taxon>
        <taxon>Mycetocola</taxon>
    </lineage>
</organism>
<dbReference type="Proteomes" id="UP000198867">
    <property type="component" value="Unassembled WGS sequence"/>
</dbReference>
<protein>
    <submittedName>
        <fullName evidence="2">Protein N-acetyltransferase, RimJ/RimL family</fullName>
    </submittedName>
</protein>
<dbReference type="STRING" id="995034.SAMN05216219_0051"/>
<evidence type="ECO:0000313" key="2">
    <source>
        <dbReference type="EMBL" id="SFN34658.1"/>
    </source>
</evidence>
<accession>A0A1I4Y9D1</accession>
<dbReference type="PANTHER" id="PTHR43792:SF13">
    <property type="entry name" value="ACETYLTRANSFERASE"/>
    <property type="match status" value="1"/>
</dbReference>
<dbReference type="Pfam" id="PF13302">
    <property type="entry name" value="Acetyltransf_3"/>
    <property type="match status" value="1"/>
</dbReference>
<feature type="domain" description="N-acetyltransferase" evidence="1">
    <location>
        <begin position="27"/>
        <end position="169"/>
    </location>
</feature>
<dbReference type="InterPro" id="IPR000182">
    <property type="entry name" value="GNAT_dom"/>
</dbReference>
<evidence type="ECO:0000313" key="3">
    <source>
        <dbReference type="Proteomes" id="UP000198867"/>
    </source>
</evidence>
<evidence type="ECO:0000259" key="1">
    <source>
        <dbReference type="PROSITE" id="PS51186"/>
    </source>
</evidence>
<proteinExistence type="predicted"/>
<dbReference type="GO" id="GO:0016747">
    <property type="term" value="F:acyltransferase activity, transferring groups other than amino-acyl groups"/>
    <property type="evidence" value="ECO:0007669"/>
    <property type="project" value="InterPro"/>
</dbReference>
<reference evidence="3" key="1">
    <citation type="submission" date="2016-10" db="EMBL/GenBank/DDBJ databases">
        <authorList>
            <person name="Varghese N."/>
            <person name="Submissions S."/>
        </authorList>
    </citation>
    <scope>NUCLEOTIDE SEQUENCE [LARGE SCALE GENOMIC DNA]</scope>
    <source>
        <strain evidence="3">CGMCC 1.11101</strain>
    </source>
</reference>
<dbReference type="InterPro" id="IPR016181">
    <property type="entry name" value="Acyl_CoA_acyltransferase"/>
</dbReference>
<name>A0A1I4Y9D1_9MICO</name>
<dbReference type="SUPFAM" id="SSF55729">
    <property type="entry name" value="Acyl-CoA N-acyltransferases (Nat)"/>
    <property type="match status" value="1"/>
</dbReference>
<dbReference type="EMBL" id="FOVM01000001">
    <property type="protein sequence ID" value="SFN34658.1"/>
    <property type="molecule type" value="Genomic_DNA"/>
</dbReference>
<dbReference type="RefSeq" id="WP_218151782.1">
    <property type="nucleotide sequence ID" value="NZ_FOVM01000001.1"/>
</dbReference>
<dbReference type="Gene3D" id="3.40.630.30">
    <property type="match status" value="1"/>
</dbReference>
<dbReference type="PANTHER" id="PTHR43792">
    <property type="entry name" value="GNAT FAMILY, PUTATIVE (AFU_ORTHOLOGUE AFUA_3G00765)-RELATED-RELATED"/>
    <property type="match status" value="1"/>
</dbReference>